<dbReference type="InterPro" id="IPR015943">
    <property type="entry name" value="WD40/YVTN_repeat-like_dom_sf"/>
</dbReference>
<dbReference type="OrthoDB" id="10251741at2759"/>
<feature type="repeat" description="WD" evidence="1">
    <location>
        <begin position="129"/>
        <end position="170"/>
    </location>
</feature>
<dbReference type="InterPro" id="IPR036322">
    <property type="entry name" value="WD40_repeat_dom_sf"/>
</dbReference>
<dbReference type="PROSITE" id="PS50082">
    <property type="entry name" value="WD_REPEATS_2"/>
    <property type="match status" value="3"/>
</dbReference>
<evidence type="ECO:0000256" key="1">
    <source>
        <dbReference type="PROSITE-ProRule" id="PRU00221"/>
    </source>
</evidence>
<organism evidence="3">
    <name type="scientific">Pelagomonas calceolata</name>
    <dbReference type="NCBI Taxonomy" id="35677"/>
    <lineage>
        <taxon>Eukaryota</taxon>
        <taxon>Sar</taxon>
        <taxon>Stramenopiles</taxon>
        <taxon>Ochrophyta</taxon>
        <taxon>Pelagophyceae</taxon>
        <taxon>Pelagomonadales</taxon>
        <taxon>Pelagomonadaceae</taxon>
        <taxon>Pelagomonas</taxon>
    </lineage>
</organism>
<feature type="repeat" description="WD" evidence="1">
    <location>
        <begin position="182"/>
        <end position="215"/>
    </location>
</feature>
<keyword evidence="1" id="KW-0853">WD repeat</keyword>
<dbReference type="Gene3D" id="2.130.10.10">
    <property type="entry name" value="YVTN repeat-like/Quinoprotein amine dehydrogenase"/>
    <property type="match status" value="3"/>
</dbReference>
<feature type="compositionally biased region" description="Pro residues" evidence="2">
    <location>
        <begin position="373"/>
        <end position="392"/>
    </location>
</feature>
<dbReference type="EMBL" id="CAKKNE010000003">
    <property type="protein sequence ID" value="CAH0370693.1"/>
    <property type="molecule type" value="Genomic_DNA"/>
</dbReference>
<dbReference type="PANTHER" id="PTHR47822:SF2">
    <property type="entry name" value="F-BOX AND WD-40 DOMAIN PROTEIN 7"/>
    <property type="match status" value="1"/>
</dbReference>
<dbReference type="Pfam" id="PF00400">
    <property type="entry name" value="WD40"/>
    <property type="match status" value="3"/>
</dbReference>
<protein>
    <recommendedName>
        <fullName evidence="6">Anaphase-promoting complex subunit 4 WD40 domain-containing protein</fullName>
    </recommendedName>
</protein>
<dbReference type="PANTHER" id="PTHR47822">
    <property type="entry name" value="CARBOHYDRATE BINDING DOMAIN CONTAINING PROTEIN"/>
    <property type="match status" value="1"/>
</dbReference>
<evidence type="ECO:0000313" key="5">
    <source>
        <dbReference type="Proteomes" id="UP000789595"/>
    </source>
</evidence>
<evidence type="ECO:0000313" key="4">
    <source>
        <dbReference type="EMBL" id="CAH0370693.1"/>
    </source>
</evidence>
<gene>
    <name evidence="3" type="ORF">PCAL00307_LOCUS18731</name>
    <name evidence="4" type="ORF">PECAL_3P05930</name>
</gene>
<feature type="repeat" description="WD" evidence="1">
    <location>
        <begin position="35"/>
        <end position="76"/>
    </location>
</feature>
<keyword evidence="5" id="KW-1185">Reference proteome</keyword>
<feature type="region of interest" description="Disordered" evidence="2">
    <location>
        <begin position="364"/>
        <end position="392"/>
    </location>
</feature>
<dbReference type="SUPFAM" id="SSF50978">
    <property type="entry name" value="WD40 repeat-like"/>
    <property type="match status" value="1"/>
</dbReference>
<dbReference type="AlphaFoldDB" id="A0A7S4A4J1"/>
<name>A0A7S4A4J1_9STRA</name>
<evidence type="ECO:0000313" key="3">
    <source>
        <dbReference type="EMBL" id="CAE0703284.1"/>
    </source>
</evidence>
<accession>A0A7S4A4J1</accession>
<evidence type="ECO:0008006" key="6">
    <source>
        <dbReference type="Google" id="ProtNLM"/>
    </source>
</evidence>
<dbReference type="PROSITE" id="PS50294">
    <property type="entry name" value="WD_REPEATS_REGION"/>
    <property type="match status" value="2"/>
</dbReference>
<dbReference type="EMBL" id="HBIW01021720">
    <property type="protein sequence ID" value="CAE0703284.1"/>
    <property type="molecule type" value="Transcribed_RNA"/>
</dbReference>
<dbReference type="SMART" id="SM00320">
    <property type="entry name" value="WD40"/>
    <property type="match status" value="6"/>
</dbReference>
<dbReference type="Proteomes" id="UP000789595">
    <property type="component" value="Unassembled WGS sequence"/>
</dbReference>
<reference evidence="4" key="2">
    <citation type="submission" date="2021-11" db="EMBL/GenBank/DDBJ databases">
        <authorList>
            <consortium name="Genoscope - CEA"/>
            <person name="William W."/>
        </authorList>
    </citation>
    <scope>NUCLEOTIDE SEQUENCE</scope>
</reference>
<sequence>MATFGNIEAQLAPEPVAEAPKLPTSQRKLKPGLTISNLAAEVFSVRFSPDGRYLAAGCGDGAIRVFNASTGTESANLTSNSSNGLPTTVIRFRPHGGDRTKNVLLAANANGGVEHWHVSSGKLLHAFPVKDDSNQVYALDYDQNGDRFATGGKDCAVRIYDEDSKKLLVTLKGGQGYGSHVAAGHSNRIFALKWHPTEPNCLVSGGWDNTIQIWDARKDGGAVRSFYGPHLCGDSLDISPDGSKVLTGSWRPEDQVQLWDFNTGKLLETVPWASSLIHHRDPCMVYAAQFSKHMPLVAAGGSGANEARVFDCERGNALVGVVAGLDRGVFTVDFAPGGKRLAVAGGDAAIRVLDVVDAAAWEKERPGTAAPVEAPPAVPVAPPVAPPAVPAQ</sequence>
<reference evidence="3" key="1">
    <citation type="submission" date="2021-01" db="EMBL/GenBank/DDBJ databases">
        <authorList>
            <person name="Corre E."/>
            <person name="Pelletier E."/>
            <person name="Niang G."/>
            <person name="Scheremetjew M."/>
            <person name="Finn R."/>
            <person name="Kale V."/>
            <person name="Holt S."/>
            <person name="Cochrane G."/>
            <person name="Meng A."/>
            <person name="Brown T."/>
            <person name="Cohen L."/>
        </authorList>
    </citation>
    <scope>NUCLEOTIDE SEQUENCE</scope>
    <source>
        <strain evidence="3">CCMP1756</strain>
    </source>
</reference>
<proteinExistence type="predicted"/>
<dbReference type="InterPro" id="IPR001680">
    <property type="entry name" value="WD40_rpt"/>
</dbReference>
<evidence type="ECO:0000256" key="2">
    <source>
        <dbReference type="SAM" id="MobiDB-lite"/>
    </source>
</evidence>